<accession>A0A328E9H5</accession>
<evidence type="ECO:0000313" key="2">
    <source>
        <dbReference type="EMBL" id="RAL54240.1"/>
    </source>
</evidence>
<dbReference type="Proteomes" id="UP000249390">
    <property type="component" value="Unassembled WGS sequence"/>
</dbReference>
<gene>
    <name evidence="2" type="ORF">DM860_001368</name>
</gene>
<keyword evidence="3" id="KW-1185">Reference proteome</keyword>
<evidence type="ECO:0000313" key="3">
    <source>
        <dbReference type="Proteomes" id="UP000249390"/>
    </source>
</evidence>
<proteinExistence type="predicted"/>
<protein>
    <submittedName>
        <fullName evidence="2">Uncharacterized protein</fullName>
    </submittedName>
</protein>
<feature type="region of interest" description="Disordered" evidence="1">
    <location>
        <begin position="1"/>
        <end position="78"/>
    </location>
</feature>
<name>A0A328E9H5_9ASTE</name>
<dbReference type="EMBL" id="NQVE01000009">
    <property type="protein sequence ID" value="RAL54240.1"/>
    <property type="molecule type" value="Genomic_DNA"/>
</dbReference>
<feature type="compositionally biased region" description="Polar residues" evidence="1">
    <location>
        <begin position="37"/>
        <end position="46"/>
    </location>
</feature>
<dbReference type="AlphaFoldDB" id="A0A328E9H5"/>
<evidence type="ECO:0000256" key="1">
    <source>
        <dbReference type="SAM" id="MobiDB-lite"/>
    </source>
</evidence>
<comment type="caution">
    <text evidence="2">The sequence shown here is derived from an EMBL/GenBank/DDBJ whole genome shotgun (WGS) entry which is preliminary data.</text>
</comment>
<organism evidence="2 3">
    <name type="scientific">Cuscuta australis</name>
    <dbReference type="NCBI Taxonomy" id="267555"/>
    <lineage>
        <taxon>Eukaryota</taxon>
        <taxon>Viridiplantae</taxon>
        <taxon>Streptophyta</taxon>
        <taxon>Embryophyta</taxon>
        <taxon>Tracheophyta</taxon>
        <taxon>Spermatophyta</taxon>
        <taxon>Magnoliopsida</taxon>
        <taxon>eudicotyledons</taxon>
        <taxon>Gunneridae</taxon>
        <taxon>Pentapetalae</taxon>
        <taxon>asterids</taxon>
        <taxon>lamiids</taxon>
        <taxon>Solanales</taxon>
        <taxon>Convolvulaceae</taxon>
        <taxon>Cuscuteae</taxon>
        <taxon>Cuscuta</taxon>
        <taxon>Cuscuta subgen. Grammica</taxon>
        <taxon>Cuscuta sect. Cleistogrammica</taxon>
    </lineage>
</organism>
<feature type="region of interest" description="Disordered" evidence="1">
    <location>
        <begin position="120"/>
        <end position="144"/>
    </location>
</feature>
<reference evidence="2 3" key="1">
    <citation type="submission" date="2018-06" db="EMBL/GenBank/DDBJ databases">
        <title>The Genome of Cuscuta australis (Dodder) Provides Insight into the Evolution of Plant Parasitism.</title>
        <authorList>
            <person name="Liu H."/>
        </authorList>
    </citation>
    <scope>NUCLEOTIDE SEQUENCE [LARGE SCALE GENOMIC DNA]</scope>
    <source>
        <strain evidence="3">cv. Yunnan</strain>
        <tissue evidence="2">Vines</tissue>
    </source>
</reference>
<sequence>MRSATTTRPLRRQEIPSLFRPDTAATMVYRGDDDRVTVTNGVTSSPSGDESSGDGEGRRREANRRRRIPPVTSPIQRPSFRRFQQFRRRSLSRRNSGEVWAAPAIPSDLRRLPAAARVDAGPGQEKWSSGLNLGSGGIDWAMTG</sequence>